<comment type="subunit">
    <text evidence="3">Homotrimer.</text>
</comment>
<comment type="similarity">
    <text evidence="2">Belongs to the fucolectin family.</text>
</comment>
<dbReference type="InterPro" id="IPR008979">
    <property type="entry name" value="Galactose-bd-like_sf"/>
</dbReference>
<evidence type="ECO:0000256" key="2">
    <source>
        <dbReference type="ARBA" id="ARBA00010147"/>
    </source>
</evidence>
<comment type="function">
    <text evidence="1">Acts as a defensive agent. Recognizes blood group fucosylated oligosaccharides including A, B, H and Lewis B-type antigens. Does not recognize Lewis A antigen and has low affinity for monovalent haptens.</text>
</comment>
<keyword evidence="5" id="KW-0430">Lectin</keyword>
<evidence type="ECO:0000256" key="3">
    <source>
        <dbReference type="ARBA" id="ARBA00011233"/>
    </source>
</evidence>
<evidence type="ECO:0000256" key="8">
    <source>
        <dbReference type="SAM" id="Phobius"/>
    </source>
</evidence>
<proteinExistence type="inferred from homology"/>
<evidence type="ECO:0000256" key="7">
    <source>
        <dbReference type="ARBA" id="ARBA00023157"/>
    </source>
</evidence>
<dbReference type="PANTHER" id="PTHR45713">
    <property type="entry name" value="FTP DOMAIN-CONTAINING PROTEIN"/>
    <property type="match status" value="1"/>
</dbReference>
<dbReference type="GO" id="GO:0042806">
    <property type="term" value="F:fucose binding"/>
    <property type="evidence" value="ECO:0007669"/>
    <property type="project" value="UniProtKB-ARBA"/>
</dbReference>
<keyword evidence="4" id="KW-0479">Metal-binding</keyword>
<evidence type="ECO:0000313" key="10">
    <source>
        <dbReference type="Ensembl" id="ENSMALP00000010366.1"/>
    </source>
</evidence>
<evidence type="ECO:0000256" key="6">
    <source>
        <dbReference type="ARBA" id="ARBA00022837"/>
    </source>
</evidence>
<reference evidence="10" key="1">
    <citation type="submission" date="2025-08" db="UniProtKB">
        <authorList>
            <consortium name="Ensembl"/>
        </authorList>
    </citation>
    <scope>IDENTIFICATION</scope>
</reference>
<feature type="domain" description="Fucolectin tachylectin-4 pentraxin-1" evidence="9">
    <location>
        <begin position="21"/>
        <end position="160"/>
    </location>
</feature>
<keyword evidence="8" id="KW-0472">Membrane</keyword>
<evidence type="ECO:0000256" key="4">
    <source>
        <dbReference type="ARBA" id="ARBA00022723"/>
    </source>
</evidence>
<dbReference type="GO" id="GO:0001868">
    <property type="term" value="P:regulation of complement activation, lectin pathway"/>
    <property type="evidence" value="ECO:0007669"/>
    <property type="project" value="UniProtKB-ARBA"/>
</dbReference>
<dbReference type="Ensembl" id="ENSMALT00000010587.1">
    <property type="protein sequence ID" value="ENSMALP00000010366.1"/>
    <property type="gene ID" value="ENSMALG00000007376.1"/>
</dbReference>
<dbReference type="InterPro" id="IPR006585">
    <property type="entry name" value="FTP1"/>
</dbReference>
<keyword evidence="8" id="KW-0812">Transmembrane</keyword>
<dbReference type="AlphaFoldDB" id="A0A3Q3QDR6"/>
<dbReference type="GO" id="GO:0010185">
    <property type="term" value="P:regulation of cellular defense response"/>
    <property type="evidence" value="ECO:0007669"/>
    <property type="project" value="UniProtKB-ARBA"/>
</dbReference>
<keyword evidence="7" id="KW-1015">Disulfide bond</keyword>
<keyword evidence="6" id="KW-0106">Calcium</keyword>
<evidence type="ECO:0000256" key="1">
    <source>
        <dbReference type="ARBA" id="ARBA00002219"/>
    </source>
</evidence>
<accession>A0A3Q3QDR6</accession>
<dbReference type="Gene3D" id="2.60.120.260">
    <property type="entry name" value="Galactose-binding domain-like"/>
    <property type="match status" value="1"/>
</dbReference>
<protein>
    <recommendedName>
        <fullName evidence="9">Fucolectin tachylectin-4 pentraxin-1 domain-containing protein</fullName>
    </recommendedName>
</protein>
<dbReference type="PANTHER" id="PTHR45713:SF6">
    <property type="entry name" value="F5_8 TYPE C DOMAIN-CONTAINING PROTEIN"/>
    <property type="match status" value="1"/>
</dbReference>
<reference evidence="10" key="2">
    <citation type="submission" date="2025-09" db="UniProtKB">
        <authorList>
            <consortium name="Ensembl"/>
        </authorList>
    </citation>
    <scope>IDENTIFICATION</scope>
</reference>
<evidence type="ECO:0000256" key="5">
    <source>
        <dbReference type="ARBA" id="ARBA00022734"/>
    </source>
</evidence>
<keyword evidence="8" id="KW-1133">Transmembrane helix</keyword>
<name>A0A3Q3QDR6_MONAL</name>
<dbReference type="SUPFAM" id="SSF49785">
    <property type="entry name" value="Galactose-binding domain-like"/>
    <property type="match status" value="1"/>
</dbReference>
<evidence type="ECO:0000259" key="9">
    <source>
        <dbReference type="SMART" id="SM00607"/>
    </source>
</evidence>
<dbReference type="Pfam" id="PF22633">
    <property type="entry name" value="F5_F8_type_C_2"/>
    <property type="match status" value="1"/>
</dbReference>
<feature type="transmembrane region" description="Helical" evidence="8">
    <location>
        <begin position="6"/>
        <end position="29"/>
    </location>
</feature>
<organism evidence="10 11">
    <name type="scientific">Monopterus albus</name>
    <name type="common">Swamp eel</name>
    <dbReference type="NCBI Taxonomy" id="43700"/>
    <lineage>
        <taxon>Eukaryota</taxon>
        <taxon>Metazoa</taxon>
        <taxon>Chordata</taxon>
        <taxon>Craniata</taxon>
        <taxon>Vertebrata</taxon>
        <taxon>Euteleostomi</taxon>
        <taxon>Actinopterygii</taxon>
        <taxon>Neopterygii</taxon>
        <taxon>Teleostei</taxon>
        <taxon>Neoteleostei</taxon>
        <taxon>Acanthomorphata</taxon>
        <taxon>Anabantaria</taxon>
        <taxon>Synbranchiformes</taxon>
        <taxon>Synbranchidae</taxon>
        <taxon>Monopterus</taxon>
    </lineage>
</organism>
<dbReference type="GO" id="GO:0046872">
    <property type="term" value="F:metal ion binding"/>
    <property type="evidence" value="ECO:0007669"/>
    <property type="project" value="UniProtKB-KW"/>
</dbReference>
<dbReference type="SMART" id="SM00607">
    <property type="entry name" value="FTP"/>
    <property type="match status" value="1"/>
</dbReference>
<dbReference type="InterPro" id="IPR051941">
    <property type="entry name" value="BG_Antigen-Binding_Lectin"/>
</dbReference>
<dbReference type="Proteomes" id="UP000261600">
    <property type="component" value="Unplaced"/>
</dbReference>
<sequence length="173" mass="19846">LMYYCIYWSILSMLHLLFICILMCISILIHRKYGLATAYNAIDGTHNSDFHGRSCTRANEETNPWRRVDLLDSYIIITITNRGDCCEERIDGLQIHIGNSLRDNGLANPVVGTIEKIHSGQSFTETFTQHVKGRYVTLVLPGFVKTLNLCEVEIYGYRAPTGENMNYYIHYIT</sequence>
<evidence type="ECO:0000313" key="11">
    <source>
        <dbReference type="Proteomes" id="UP000261600"/>
    </source>
</evidence>
<keyword evidence="11" id="KW-1185">Reference proteome</keyword>